<dbReference type="OrthoDB" id="996843at2"/>
<keyword evidence="1" id="KW-0805">Transcription regulation</keyword>
<dbReference type="AlphaFoldDB" id="A0A397R0A2"/>
<dbReference type="EMBL" id="QXEV01000033">
    <property type="protein sequence ID" value="RIA64867.1"/>
    <property type="molecule type" value="Genomic_DNA"/>
</dbReference>
<dbReference type="GO" id="GO:0003677">
    <property type="term" value="F:DNA binding"/>
    <property type="evidence" value="ECO:0007669"/>
    <property type="project" value="UniProtKB-KW"/>
</dbReference>
<evidence type="ECO:0000313" key="6">
    <source>
        <dbReference type="Proteomes" id="UP000266506"/>
    </source>
</evidence>
<dbReference type="PROSITE" id="PS50995">
    <property type="entry name" value="HTH_MARR_2"/>
    <property type="match status" value="1"/>
</dbReference>
<reference evidence="5 6" key="1">
    <citation type="submission" date="2018-08" db="EMBL/GenBank/DDBJ databases">
        <title>Genomic Encyclopedia of Archaeal and Bacterial Type Strains, Phase II (KMG-II): from individual species to whole genera.</title>
        <authorList>
            <person name="Goeker M."/>
        </authorList>
    </citation>
    <scope>NUCLEOTIDE SEQUENCE [LARGE SCALE GENOMIC DNA]</scope>
    <source>
        <strain evidence="5 6">ATCC 27112</strain>
    </source>
</reference>
<dbReference type="InterPro" id="IPR000835">
    <property type="entry name" value="HTH_MarR-typ"/>
</dbReference>
<proteinExistence type="predicted"/>
<dbReference type="GO" id="GO:0003700">
    <property type="term" value="F:DNA-binding transcription factor activity"/>
    <property type="evidence" value="ECO:0007669"/>
    <property type="project" value="InterPro"/>
</dbReference>
<dbReference type="Proteomes" id="UP000266506">
    <property type="component" value="Unassembled WGS sequence"/>
</dbReference>
<evidence type="ECO:0000256" key="3">
    <source>
        <dbReference type="ARBA" id="ARBA00023163"/>
    </source>
</evidence>
<evidence type="ECO:0000259" key="4">
    <source>
        <dbReference type="PROSITE" id="PS50995"/>
    </source>
</evidence>
<comment type="caution">
    <text evidence="5">The sequence shown here is derived from an EMBL/GenBank/DDBJ whole genome shotgun (WGS) entry which is preliminary data.</text>
</comment>
<organism evidence="5 6">
    <name type="scientific">Anaeroplasma bactoclasticum</name>
    <dbReference type="NCBI Taxonomy" id="2088"/>
    <lineage>
        <taxon>Bacteria</taxon>
        <taxon>Bacillati</taxon>
        <taxon>Mycoplasmatota</taxon>
        <taxon>Mollicutes</taxon>
        <taxon>Anaeroplasmatales</taxon>
        <taxon>Anaeroplasmataceae</taxon>
        <taxon>Anaeroplasma</taxon>
    </lineage>
</organism>
<dbReference type="RefSeq" id="WP_119016891.1">
    <property type="nucleotide sequence ID" value="NZ_QXEV01000033.1"/>
</dbReference>
<evidence type="ECO:0000256" key="1">
    <source>
        <dbReference type="ARBA" id="ARBA00023015"/>
    </source>
</evidence>
<dbReference type="InterPro" id="IPR036388">
    <property type="entry name" value="WH-like_DNA-bd_sf"/>
</dbReference>
<sequence>MTKEEKALDYLNQFKACKFQDLGKPFTGQDSGMGFILVYMYHNVKEVTQKELAEKMNVSKARITSLVQKMIEKGLVTRKTSKEDERVNIISLTDKGNVEGEKLLQYSLKIVLQLIDEIGTDEIDRFINVLLKIKDVLLNVTPCLSEEE</sequence>
<accession>A0A397R0A2</accession>
<keyword evidence="2 5" id="KW-0238">DNA-binding</keyword>
<keyword evidence="3" id="KW-0804">Transcription</keyword>
<dbReference type="PRINTS" id="PR00598">
    <property type="entry name" value="HTHMARR"/>
</dbReference>
<feature type="domain" description="HTH marR-type" evidence="4">
    <location>
        <begin position="1"/>
        <end position="135"/>
    </location>
</feature>
<dbReference type="InterPro" id="IPR036390">
    <property type="entry name" value="WH_DNA-bd_sf"/>
</dbReference>
<dbReference type="SMART" id="SM00347">
    <property type="entry name" value="HTH_MARR"/>
    <property type="match status" value="1"/>
</dbReference>
<gene>
    <name evidence="5" type="ORF">EI71_01822</name>
</gene>
<name>A0A397R0A2_9MOLU</name>
<dbReference type="PANTHER" id="PTHR42756:SF1">
    <property type="entry name" value="TRANSCRIPTIONAL REPRESSOR OF EMRAB OPERON"/>
    <property type="match status" value="1"/>
</dbReference>
<dbReference type="SUPFAM" id="SSF46785">
    <property type="entry name" value="Winged helix' DNA-binding domain"/>
    <property type="match status" value="1"/>
</dbReference>
<dbReference type="PANTHER" id="PTHR42756">
    <property type="entry name" value="TRANSCRIPTIONAL REGULATOR, MARR"/>
    <property type="match status" value="1"/>
</dbReference>
<protein>
    <submittedName>
        <fullName evidence="5">DNA-binding MarR family transcriptional regulator</fullName>
    </submittedName>
</protein>
<evidence type="ECO:0000256" key="2">
    <source>
        <dbReference type="ARBA" id="ARBA00023125"/>
    </source>
</evidence>
<dbReference type="FunCoup" id="A0A397R0A2">
    <property type="interactions" value="49"/>
</dbReference>
<dbReference type="InParanoid" id="A0A397R0A2"/>
<evidence type="ECO:0000313" key="5">
    <source>
        <dbReference type="EMBL" id="RIA64867.1"/>
    </source>
</evidence>
<dbReference type="Pfam" id="PF12802">
    <property type="entry name" value="MarR_2"/>
    <property type="match status" value="1"/>
</dbReference>
<dbReference type="Gene3D" id="1.10.10.10">
    <property type="entry name" value="Winged helix-like DNA-binding domain superfamily/Winged helix DNA-binding domain"/>
    <property type="match status" value="1"/>
</dbReference>
<keyword evidence="6" id="KW-1185">Reference proteome</keyword>